<keyword evidence="3 4" id="KW-0067">ATP-binding</keyword>
<evidence type="ECO:0000256" key="3">
    <source>
        <dbReference type="ARBA" id="ARBA00022840"/>
    </source>
</evidence>
<comment type="domain">
    <text evidence="4">The Q motif is unique to and characteristic of the DEAD box family of RNA helicases and controls ATP binding and hydrolysis.</text>
</comment>
<reference evidence="6" key="1">
    <citation type="submission" date="2021-02" db="EMBL/GenBank/DDBJ databases">
        <authorList>
            <person name="Dougan E. K."/>
            <person name="Rhodes N."/>
            <person name="Thang M."/>
            <person name="Chan C."/>
        </authorList>
    </citation>
    <scope>NUCLEOTIDE SEQUENCE</scope>
</reference>
<dbReference type="PROSITE" id="PS00039">
    <property type="entry name" value="DEAD_ATP_HELICASE"/>
    <property type="match status" value="1"/>
</dbReference>
<dbReference type="PANTHER" id="PTHR24031">
    <property type="entry name" value="RNA HELICASE"/>
    <property type="match status" value="1"/>
</dbReference>
<dbReference type="InterPro" id="IPR000629">
    <property type="entry name" value="RNA-helicase_DEAD-box_CS"/>
</dbReference>
<comment type="caution">
    <text evidence="6">The sequence shown here is derived from an EMBL/GenBank/DDBJ whole genome shotgun (WGS) entry which is preliminary data.</text>
</comment>
<keyword evidence="1 4" id="KW-0547">Nucleotide-binding</keyword>
<dbReference type="AlphaFoldDB" id="A0A813DFM6"/>
<gene>
    <name evidence="6" type="ORF">PGLA1383_LOCUS3302</name>
</gene>
<feature type="domain" description="Helicase ATP-binding" evidence="5">
    <location>
        <begin position="1"/>
        <end position="133"/>
    </location>
</feature>
<evidence type="ECO:0000313" key="7">
    <source>
        <dbReference type="Proteomes" id="UP000654075"/>
    </source>
</evidence>
<dbReference type="InterPro" id="IPR014001">
    <property type="entry name" value="Helicase_ATP-bd"/>
</dbReference>
<dbReference type="OrthoDB" id="4310724at2759"/>
<dbReference type="GO" id="GO:0016787">
    <property type="term" value="F:hydrolase activity"/>
    <property type="evidence" value="ECO:0007669"/>
    <property type="project" value="UniProtKB-KW"/>
</dbReference>
<comment type="similarity">
    <text evidence="4">Belongs to the DEAD box helicase family.</text>
</comment>
<dbReference type="Pfam" id="PF00270">
    <property type="entry name" value="DEAD"/>
    <property type="match status" value="1"/>
</dbReference>
<feature type="non-terminal residue" evidence="6">
    <location>
        <position position="150"/>
    </location>
</feature>
<dbReference type="GO" id="GO:0003723">
    <property type="term" value="F:RNA binding"/>
    <property type="evidence" value="ECO:0007669"/>
    <property type="project" value="UniProtKB-UniRule"/>
</dbReference>
<evidence type="ECO:0000256" key="1">
    <source>
        <dbReference type="ARBA" id="ARBA00022741"/>
    </source>
</evidence>
<accession>A0A813DFM6</accession>
<name>A0A813DFM6_POLGL</name>
<evidence type="ECO:0000256" key="2">
    <source>
        <dbReference type="ARBA" id="ARBA00022801"/>
    </source>
</evidence>
<evidence type="ECO:0000256" key="4">
    <source>
        <dbReference type="RuleBase" id="RU365068"/>
    </source>
</evidence>
<proteinExistence type="inferred from homology"/>
<dbReference type="GO" id="GO:0003724">
    <property type="term" value="F:RNA helicase activity"/>
    <property type="evidence" value="ECO:0007669"/>
    <property type="project" value="UniProtKB-EC"/>
</dbReference>
<keyword evidence="7" id="KW-1185">Reference proteome</keyword>
<dbReference type="InterPro" id="IPR027417">
    <property type="entry name" value="P-loop_NTPase"/>
</dbReference>
<dbReference type="EMBL" id="CAJNNV010001133">
    <property type="protein sequence ID" value="CAE8584368.1"/>
    <property type="molecule type" value="Genomic_DNA"/>
</dbReference>
<dbReference type="SUPFAM" id="SSF52540">
    <property type="entry name" value="P-loop containing nucleoside triphosphate hydrolases"/>
    <property type="match status" value="1"/>
</dbReference>
<dbReference type="PROSITE" id="PS51192">
    <property type="entry name" value="HELICASE_ATP_BIND_1"/>
    <property type="match status" value="1"/>
</dbReference>
<dbReference type="InterPro" id="IPR011545">
    <property type="entry name" value="DEAD/DEAH_box_helicase_dom"/>
</dbReference>
<comment type="function">
    <text evidence="4">RNA helicase.</text>
</comment>
<evidence type="ECO:0000259" key="5">
    <source>
        <dbReference type="PROSITE" id="PS51192"/>
    </source>
</evidence>
<dbReference type="Gene3D" id="3.40.50.300">
    <property type="entry name" value="P-loop containing nucleotide triphosphate hydrolases"/>
    <property type="match status" value="1"/>
</dbReference>
<comment type="catalytic activity">
    <reaction evidence="4">
        <text>ATP + H2O = ADP + phosphate + H(+)</text>
        <dbReference type="Rhea" id="RHEA:13065"/>
        <dbReference type="ChEBI" id="CHEBI:15377"/>
        <dbReference type="ChEBI" id="CHEBI:15378"/>
        <dbReference type="ChEBI" id="CHEBI:30616"/>
        <dbReference type="ChEBI" id="CHEBI:43474"/>
        <dbReference type="ChEBI" id="CHEBI:456216"/>
        <dbReference type="EC" id="3.6.4.13"/>
    </reaction>
</comment>
<dbReference type="GO" id="GO:0005524">
    <property type="term" value="F:ATP binding"/>
    <property type="evidence" value="ECO:0007669"/>
    <property type="project" value="UniProtKB-UniRule"/>
</dbReference>
<keyword evidence="2 4" id="KW-0378">Hydrolase</keyword>
<dbReference type="EC" id="3.6.4.13" evidence="4"/>
<sequence length="150" mass="16642">VQAHINAVAAGTPVYAECVVGGMSSQKQKRLLRRHPAIVVGTPGRIFALLGFGEEEDRCDWLKASLKGLRHLVLDEADRLIEGGHFKDLTKTLELVYSSVERKQQLQTFVFSATLTLDPRLQRQGGSGELKDFLVLLFLLVINNCTIIVQ</sequence>
<organism evidence="6 7">
    <name type="scientific">Polarella glacialis</name>
    <name type="common">Dinoflagellate</name>
    <dbReference type="NCBI Taxonomy" id="89957"/>
    <lineage>
        <taxon>Eukaryota</taxon>
        <taxon>Sar</taxon>
        <taxon>Alveolata</taxon>
        <taxon>Dinophyceae</taxon>
        <taxon>Suessiales</taxon>
        <taxon>Suessiaceae</taxon>
        <taxon>Polarella</taxon>
    </lineage>
</organism>
<evidence type="ECO:0000313" key="6">
    <source>
        <dbReference type="EMBL" id="CAE8584368.1"/>
    </source>
</evidence>
<keyword evidence="4" id="KW-0347">Helicase</keyword>
<keyword evidence="4" id="KW-0694">RNA-binding</keyword>
<protein>
    <recommendedName>
        <fullName evidence="4">ATP-dependent RNA helicase</fullName>
        <ecNumber evidence="4">3.6.4.13</ecNumber>
    </recommendedName>
</protein>
<dbReference type="Proteomes" id="UP000654075">
    <property type="component" value="Unassembled WGS sequence"/>
</dbReference>